<dbReference type="InterPro" id="IPR000873">
    <property type="entry name" value="AMP-dep_synth/lig_dom"/>
</dbReference>
<evidence type="ECO:0000256" key="5">
    <source>
        <dbReference type="ARBA" id="ARBA00032875"/>
    </source>
</evidence>
<evidence type="ECO:0000256" key="4">
    <source>
        <dbReference type="ARBA" id="ARBA00023098"/>
    </source>
</evidence>
<dbReference type="OrthoDB" id="9803968at2"/>
<comment type="similarity">
    <text evidence="1">Belongs to the ATP-dependent AMP-binding enzyme family.</text>
</comment>
<dbReference type="PANTHER" id="PTHR43272">
    <property type="entry name" value="LONG-CHAIN-FATTY-ACID--COA LIGASE"/>
    <property type="match status" value="1"/>
</dbReference>
<dbReference type="RefSeq" id="WP_051921078.1">
    <property type="nucleotide sequence ID" value="NZ_JGYV01000040.1"/>
</dbReference>
<comment type="caution">
    <text evidence="7">The sequence shown here is derived from an EMBL/GenBank/DDBJ whole genome shotgun (WGS) entry which is preliminary data.</text>
</comment>
<dbReference type="SUPFAM" id="SSF56801">
    <property type="entry name" value="Acetyl-CoA synthetase-like"/>
    <property type="match status" value="1"/>
</dbReference>
<reference evidence="7 8" key="1">
    <citation type="submission" date="2014-03" db="EMBL/GenBank/DDBJ databases">
        <title>Genomics of Bifidobacteria.</title>
        <authorList>
            <person name="Ventura M."/>
            <person name="Milani C."/>
            <person name="Lugli G.A."/>
        </authorList>
    </citation>
    <scope>NUCLEOTIDE SEQUENCE [LARGE SCALE GENOMIC DNA]</scope>
    <source>
        <strain evidence="7 8">LMG 10738</strain>
    </source>
</reference>
<accession>A0A087ACA2</accession>
<evidence type="ECO:0000256" key="3">
    <source>
        <dbReference type="ARBA" id="ARBA00022832"/>
    </source>
</evidence>
<dbReference type="Gene3D" id="3.40.50.12780">
    <property type="entry name" value="N-terminal domain of ligase-like"/>
    <property type="match status" value="1"/>
</dbReference>
<dbReference type="InterPro" id="IPR020845">
    <property type="entry name" value="AMP-binding_CS"/>
</dbReference>
<dbReference type="STRING" id="1688.BCUN_2220"/>
<dbReference type="EMBL" id="JGYV01000040">
    <property type="protein sequence ID" value="KFI56402.1"/>
    <property type="molecule type" value="Genomic_DNA"/>
</dbReference>
<dbReference type="GO" id="GO:0004467">
    <property type="term" value="F:long-chain fatty acid-CoA ligase activity"/>
    <property type="evidence" value="ECO:0007669"/>
    <property type="project" value="TreeGrafter"/>
</dbReference>
<keyword evidence="3" id="KW-0276">Fatty acid metabolism</keyword>
<evidence type="ECO:0000256" key="1">
    <source>
        <dbReference type="ARBA" id="ARBA00006432"/>
    </source>
</evidence>
<keyword evidence="2 7" id="KW-0436">Ligase</keyword>
<dbReference type="GO" id="GO:0016020">
    <property type="term" value="C:membrane"/>
    <property type="evidence" value="ECO:0007669"/>
    <property type="project" value="TreeGrafter"/>
</dbReference>
<keyword evidence="8" id="KW-1185">Reference proteome</keyword>
<protein>
    <recommendedName>
        <fullName evidence="5">Acyl-CoA synthetase</fullName>
    </recommendedName>
</protein>
<evidence type="ECO:0000259" key="6">
    <source>
        <dbReference type="Pfam" id="PF00501"/>
    </source>
</evidence>
<dbReference type="AlphaFoldDB" id="A0A087ACA2"/>
<dbReference type="eggNOG" id="COG1022">
    <property type="taxonomic scope" value="Bacteria"/>
</dbReference>
<dbReference type="CDD" id="cd05907">
    <property type="entry name" value="VL_LC_FACS_like"/>
    <property type="match status" value="1"/>
</dbReference>
<keyword evidence="4" id="KW-0443">Lipid metabolism</keyword>
<dbReference type="Pfam" id="PF23562">
    <property type="entry name" value="AMP-binding_C_3"/>
    <property type="match status" value="1"/>
</dbReference>
<dbReference type="Proteomes" id="UP000029067">
    <property type="component" value="Unassembled WGS sequence"/>
</dbReference>
<evidence type="ECO:0000313" key="7">
    <source>
        <dbReference type="EMBL" id="KFI56402.1"/>
    </source>
</evidence>
<name>A0A087ACA2_9BIFI</name>
<sequence>MSDSTRTQAAAASPAINDATIVKQYETPLHHPIDPDINLFDFLAGRAERNPDGSMVGYKDDDGAWQYFTAVEFRDKVIAIAKGLIGWGARPGESIAVIAHTRWEWVALDMAIMSIGCVTVPVYETNSPAQIRSVFDDAQVVLAFSEDDTQREKVESITNDCPSLRGDFVIDSDAIDTIIAFGAHVTDAQFDERKDATHGDVLATIIYTSGSTGTPKGVEISHRNMASLCMDALQYMPRAIDIPDRRLLLFLPLSHVFARFMCIVGFAGTLTLGLSSNMKTIIKDFEEFGPTLLLAVPRVFEKVYNAASQRAGSGFSGKMFLRGVRTAQEWSAVEQSGEKMPFSLKMRHAFYDTVVYKKIRTVFGPNADFAITGGAPMDTNLAHFYNGIGMPLLEGYGMTETCGPVCVSLPENNHIGTIGQPLCGVTVGIAGDGELCFKGPNICMGYHNQPEVTAEQIVDGWIHTGDLGDVDEDGFITLTGRKKDLIITAGGKNVSPGHLETTVMTSPVVSQCLVIGDRKPFVAALVTLDLDDANAWLTSQGAAPAKDLGELSKNPIVHAEVERIVKKANEGVSRAESIRKFEILPDEFNQANGMLTASLKTRRKQIVDHYQHLIDTVIYVPKKPAK</sequence>
<dbReference type="PROSITE" id="PS00455">
    <property type="entry name" value="AMP_BINDING"/>
    <property type="match status" value="1"/>
</dbReference>
<dbReference type="PANTHER" id="PTHR43272:SF32">
    <property type="entry name" value="AMP-DEPENDENT SYNTHETASE_LIGASE DOMAIN-CONTAINING PROTEIN"/>
    <property type="match status" value="1"/>
</dbReference>
<evidence type="ECO:0000313" key="8">
    <source>
        <dbReference type="Proteomes" id="UP000029067"/>
    </source>
</evidence>
<organism evidence="7 8">
    <name type="scientific">Bifidobacterium cuniculi</name>
    <dbReference type="NCBI Taxonomy" id="1688"/>
    <lineage>
        <taxon>Bacteria</taxon>
        <taxon>Bacillati</taxon>
        <taxon>Actinomycetota</taxon>
        <taxon>Actinomycetes</taxon>
        <taxon>Bifidobacteriales</taxon>
        <taxon>Bifidobacteriaceae</taxon>
        <taxon>Bifidobacterium</taxon>
    </lineage>
</organism>
<feature type="domain" description="AMP-dependent synthetase/ligase" evidence="6">
    <location>
        <begin position="46"/>
        <end position="447"/>
    </location>
</feature>
<dbReference type="Pfam" id="PF00501">
    <property type="entry name" value="AMP-binding"/>
    <property type="match status" value="1"/>
</dbReference>
<gene>
    <name evidence="7" type="ORF">BCUN_2220</name>
</gene>
<proteinExistence type="inferred from homology"/>
<dbReference type="InterPro" id="IPR042099">
    <property type="entry name" value="ANL_N_sf"/>
</dbReference>
<evidence type="ECO:0000256" key="2">
    <source>
        <dbReference type="ARBA" id="ARBA00022598"/>
    </source>
</evidence>